<proteinExistence type="predicted"/>
<organism evidence="3 4">
    <name type="scientific">Streptomyces reniochalinae</name>
    <dbReference type="NCBI Taxonomy" id="2250578"/>
    <lineage>
        <taxon>Bacteria</taxon>
        <taxon>Bacillati</taxon>
        <taxon>Actinomycetota</taxon>
        <taxon>Actinomycetes</taxon>
        <taxon>Kitasatosporales</taxon>
        <taxon>Streptomycetaceae</taxon>
        <taxon>Streptomyces</taxon>
    </lineage>
</organism>
<dbReference type="RefSeq" id="WP_114019513.1">
    <property type="nucleotide sequence ID" value="NZ_QOIM01000058.1"/>
</dbReference>
<dbReference type="CDD" id="cd00093">
    <property type="entry name" value="HTH_XRE"/>
    <property type="match status" value="1"/>
</dbReference>
<dbReference type="GO" id="GO:0003677">
    <property type="term" value="F:DNA binding"/>
    <property type="evidence" value="ECO:0007669"/>
    <property type="project" value="InterPro"/>
</dbReference>
<dbReference type="OrthoDB" id="3865941at2"/>
<dbReference type="AlphaFoldDB" id="A0A367E5K2"/>
<dbReference type="Gene3D" id="1.10.260.40">
    <property type="entry name" value="lambda repressor-like DNA-binding domains"/>
    <property type="match status" value="1"/>
</dbReference>
<dbReference type="EMBL" id="QOIM01000058">
    <property type="protein sequence ID" value="RCG13263.1"/>
    <property type="molecule type" value="Genomic_DNA"/>
</dbReference>
<feature type="region of interest" description="Disordered" evidence="1">
    <location>
        <begin position="80"/>
        <end position="110"/>
    </location>
</feature>
<feature type="domain" description="HTH cro/C1-type" evidence="2">
    <location>
        <begin position="23"/>
        <end position="77"/>
    </location>
</feature>
<evidence type="ECO:0000259" key="2">
    <source>
        <dbReference type="PROSITE" id="PS50943"/>
    </source>
</evidence>
<comment type="caution">
    <text evidence="3">The sequence shown here is derived from an EMBL/GenBank/DDBJ whole genome shotgun (WGS) entry which is preliminary data.</text>
</comment>
<dbReference type="InterPro" id="IPR001387">
    <property type="entry name" value="Cro/C1-type_HTH"/>
</dbReference>
<accession>A0A367E5K2</accession>
<dbReference type="Pfam" id="PF13560">
    <property type="entry name" value="HTH_31"/>
    <property type="match status" value="1"/>
</dbReference>
<evidence type="ECO:0000313" key="4">
    <source>
        <dbReference type="Proteomes" id="UP000253507"/>
    </source>
</evidence>
<reference evidence="3 4" key="1">
    <citation type="submission" date="2018-06" db="EMBL/GenBank/DDBJ databases">
        <title>Streptomyces reniochalinae sp. nov. and Streptomyces diacarnus sp. nov. from marine sponges.</title>
        <authorList>
            <person name="Li L."/>
        </authorList>
    </citation>
    <scope>NUCLEOTIDE SEQUENCE [LARGE SCALE GENOMIC DNA]</scope>
    <source>
        <strain evidence="3 4">LHW50302</strain>
    </source>
</reference>
<evidence type="ECO:0000256" key="1">
    <source>
        <dbReference type="SAM" id="MobiDB-lite"/>
    </source>
</evidence>
<protein>
    <submittedName>
        <fullName evidence="3">XRE family transcriptional regulator</fullName>
    </submittedName>
</protein>
<dbReference type="Proteomes" id="UP000253507">
    <property type="component" value="Unassembled WGS sequence"/>
</dbReference>
<dbReference type="SMART" id="SM00530">
    <property type="entry name" value="HTH_XRE"/>
    <property type="match status" value="1"/>
</dbReference>
<evidence type="ECO:0000313" key="3">
    <source>
        <dbReference type="EMBL" id="RCG13263.1"/>
    </source>
</evidence>
<name>A0A367E5K2_9ACTN</name>
<dbReference type="InterPro" id="IPR010982">
    <property type="entry name" value="Lambda_DNA-bd_dom_sf"/>
</dbReference>
<dbReference type="SUPFAM" id="SSF47413">
    <property type="entry name" value="lambda repressor-like DNA-binding domains"/>
    <property type="match status" value="1"/>
</dbReference>
<gene>
    <name evidence="3" type="ORF">DQ392_33715</name>
</gene>
<sequence>MRSVTNAHLAPTPAEHVKPGELVRRIRQKQGFSLEKLGQQTGFSAAQVSRLERGKSPMTVEALRTFARALDTPPKALGLLLEPDPSDRHGGPSGPYPRVTALPWREGRTT</sequence>
<dbReference type="PROSITE" id="PS50943">
    <property type="entry name" value="HTH_CROC1"/>
    <property type="match status" value="1"/>
</dbReference>
<keyword evidence="4" id="KW-1185">Reference proteome</keyword>